<dbReference type="InterPro" id="IPR001623">
    <property type="entry name" value="DnaJ_domain"/>
</dbReference>
<name>A0A2A9NZI3_9AGAR</name>
<evidence type="ECO:0000313" key="2">
    <source>
        <dbReference type="EMBL" id="PFH53506.1"/>
    </source>
</evidence>
<dbReference type="PANTHER" id="PTHR43999:SF1">
    <property type="entry name" value="DNAJ HOMOLOG SUBFAMILY C MEMBER 2"/>
    <property type="match status" value="1"/>
</dbReference>
<dbReference type="SMART" id="SM00271">
    <property type="entry name" value="DnaJ"/>
    <property type="match status" value="1"/>
</dbReference>
<dbReference type="Pfam" id="PF00226">
    <property type="entry name" value="DnaJ"/>
    <property type="match status" value="1"/>
</dbReference>
<dbReference type="GO" id="GO:0006450">
    <property type="term" value="P:regulation of translational fidelity"/>
    <property type="evidence" value="ECO:0007669"/>
    <property type="project" value="InterPro"/>
</dbReference>
<feature type="domain" description="J" evidence="1">
    <location>
        <begin position="111"/>
        <end position="193"/>
    </location>
</feature>
<evidence type="ECO:0000259" key="1">
    <source>
        <dbReference type="PROSITE" id="PS50076"/>
    </source>
</evidence>
<dbReference type="STRING" id="703135.A0A2A9NZI3"/>
<dbReference type="InterPro" id="IPR054076">
    <property type="entry name" value="ZUO1-like_ZHD"/>
</dbReference>
<sequence length="294" mass="33772">MTTLNSIPIVLPALPSTYVKPSTPSITLSPPQLPGHRTLLPAGPAYLNHLRLSLYHDHSFDALDKQLKAEKQRRDALSAEAVNGEDDLGVGDEKETQELLSLDPREWKKHDYYAVLGLSHLRYKANQEQIKIAHRKKVLKHHPDKKVSTVTSNSQSYLGIHQNTNDDAFFKCIQKAYEVLTNPERRRQFDSVDPVLMELEEDVPTATEFKLKGLDFFKTFTPIFELHSRFSRTQPVPNLGHIDSTKDEVEGFYDFWYNFDSWRSFEWLDKEVNEGSDKSASCFHSHLFMCAHNA</sequence>
<proteinExistence type="predicted"/>
<evidence type="ECO:0000313" key="3">
    <source>
        <dbReference type="Proteomes" id="UP000242287"/>
    </source>
</evidence>
<dbReference type="CDD" id="cd06257">
    <property type="entry name" value="DnaJ"/>
    <property type="match status" value="1"/>
</dbReference>
<dbReference type="Gene3D" id="1.10.287.110">
    <property type="entry name" value="DnaJ domain"/>
    <property type="match status" value="1"/>
</dbReference>
<dbReference type="EMBL" id="KZ301973">
    <property type="protein sequence ID" value="PFH53506.1"/>
    <property type="molecule type" value="Genomic_DNA"/>
</dbReference>
<dbReference type="OrthoDB" id="1690618at2759"/>
<dbReference type="Proteomes" id="UP000242287">
    <property type="component" value="Unassembled WGS sequence"/>
</dbReference>
<dbReference type="InterPro" id="IPR018253">
    <property type="entry name" value="DnaJ_domain_CS"/>
</dbReference>
<dbReference type="PROSITE" id="PS50076">
    <property type="entry name" value="DNAJ_2"/>
    <property type="match status" value="1"/>
</dbReference>
<keyword evidence="3" id="KW-1185">Reference proteome</keyword>
<dbReference type="GO" id="GO:0051083">
    <property type="term" value="P:'de novo' cotranslational protein folding"/>
    <property type="evidence" value="ECO:0007669"/>
    <property type="project" value="InterPro"/>
</dbReference>
<protein>
    <recommendedName>
        <fullName evidence="1">J domain-containing protein</fullName>
    </recommendedName>
</protein>
<organism evidence="2 3">
    <name type="scientific">Amanita thiersii Skay4041</name>
    <dbReference type="NCBI Taxonomy" id="703135"/>
    <lineage>
        <taxon>Eukaryota</taxon>
        <taxon>Fungi</taxon>
        <taxon>Dikarya</taxon>
        <taxon>Basidiomycota</taxon>
        <taxon>Agaricomycotina</taxon>
        <taxon>Agaricomycetes</taxon>
        <taxon>Agaricomycetidae</taxon>
        <taxon>Agaricales</taxon>
        <taxon>Pluteineae</taxon>
        <taxon>Amanitaceae</taxon>
        <taxon>Amanita</taxon>
    </lineage>
</organism>
<dbReference type="PANTHER" id="PTHR43999">
    <property type="entry name" value="DNAJ HOMOLOG SUBFAMILY C MEMBER 2"/>
    <property type="match status" value="1"/>
</dbReference>
<dbReference type="InterPro" id="IPR036869">
    <property type="entry name" value="J_dom_sf"/>
</dbReference>
<dbReference type="CDD" id="cd23953">
    <property type="entry name" value="zuotin_NTD"/>
    <property type="match status" value="1"/>
</dbReference>
<dbReference type="GO" id="GO:0005829">
    <property type="term" value="C:cytosol"/>
    <property type="evidence" value="ECO:0007669"/>
    <property type="project" value="TreeGrafter"/>
</dbReference>
<reference evidence="2 3" key="1">
    <citation type="submission" date="2014-02" db="EMBL/GenBank/DDBJ databases">
        <title>Transposable element dynamics among asymbiotic and ectomycorrhizal Amanita fungi.</title>
        <authorList>
            <consortium name="DOE Joint Genome Institute"/>
            <person name="Hess J."/>
            <person name="Skrede I."/>
            <person name="Wolfe B."/>
            <person name="LaButti K."/>
            <person name="Ohm R.A."/>
            <person name="Grigoriev I.V."/>
            <person name="Pringle A."/>
        </authorList>
    </citation>
    <scope>NUCLEOTIDE SEQUENCE [LARGE SCALE GENOMIC DNA]</scope>
    <source>
        <strain evidence="2 3">SKay4041</strain>
    </source>
</reference>
<gene>
    <name evidence="2" type="ORF">AMATHDRAFT_54640</name>
</gene>
<dbReference type="Pfam" id="PF21884">
    <property type="entry name" value="ZUO1-like_ZHD"/>
    <property type="match status" value="1"/>
</dbReference>
<accession>A0A2A9NZI3</accession>
<dbReference type="GO" id="GO:0043022">
    <property type="term" value="F:ribosome binding"/>
    <property type="evidence" value="ECO:0007669"/>
    <property type="project" value="InterPro"/>
</dbReference>
<dbReference type="InterPro" id="IPR044634">
    <property type="entry name" value="Zuotin/DnaJC2"/>
</dbReference>
<dbReference type="PROSITE" id="PS00636">
    <property type="entry name" value="DNAJ_1"/>
    <property type="match status" value="1"/>
</dbReference>
<dbReference type="AlphaFoldDB" id="A0A2A9NZI3"/>
<dbReference type="SUPFAM" id="SSF46565">
    <property type="entry name" value="Chaperone J-domain"/>
    <property type="match status" value="1"/>
</dbReference>
<dbReference type="GO" id="GO:0030544">
    <property type="term" value="F:Hsp70 protein binding"/>
    <property type="evidence" value="ECO:0007669"/>
    <property type="project" value="InterPro"/>
</dbReference>